<sequence length="366" mass="38069">MDAAARPDLAATWERVAVLAEQRGADPREVLDVERLGHLSGVEPALIPAVLAGAAPTVPLCVRVHRRFRWLRATRRDRQGREWPLAAIAEDFDAPGASLGPLNAGTGLPRLRHAAGVQRFFGVYAGFLLADSRSAVERAVAAVASSTCPGATVPAAPPGSAAGLVSGSGGTDDLDLLSHLTGMPPHAVAQTLDGRPPRLPLSEQVHQRFAHLRRTRLRADGQPHSLDAIARSFDASGQSLTRLARGEGLPSLAAAAGIQRFYGVDSGFLLADDTEALAAALADIEHGLLTSGGDAANPMLGALRAHDVRGIVARAGRLSAAGRQSLRDHLDDLLAREGRLGIPGAPGEGPARTVRGREEAAEGGVP</sequence>
<accession>A0ABW8EK21</accession>
<keyword evidence="3" id="KW-1185">Reference proteome</keyword>
<dbReference type="EMBL" id="JBIUYY010000006">
    <property type="protein sequence ID" value="MFJ2822536.1"/>
    <property type="molecule type" value="Genomic_DNA"/>
</dbReference>
<comment type="caution">
    <text evidence="2">The sequence shown here is derived from an EMBL/GenBank/DDBJ whole genome shotgun (WGS) entry which is preliminary data.</text>
</comment>
<evidence type="ECO:0008006" key="4">
    <source>
        <dbReference type="Google" id="ProtNLM"/>
    </source>
</evidence>
<organism evidence="2 3">
    <name type="scientific">Streptomyces toxytricini</name>
    <name type="common">Actinomyces toxytricini</name>
    <dbReference type="NCBI Taxonomy" id="67369"/>
    <lineage>
        <taxon>Bacteria</taxon>
        <taxon>Bacillati</taxon>
        <taxon>Actinomycetota</taxon>
        <taxon>Actinomycetes</taxon>
        <taxon>Kitasatosporales</taxon>
        <taxon>Streptomycetaceae</taxon>
        <taxon>Streptomyces</taxon>
    </lineage>
</organism>
<proteinExistence type="predicted"/>
<protein>
    <recommendedName>
        <fullName evidence="4">Transcriptional regulator</fullName>
    </recommendedName>
</protein>
<evidence type="ECO:0000313" key="3">
    <source>
        <dbReference type="Proteomes" id="UP001617351"/>
    </source>
</evidence>
<dbReference type="Proteomes" id="UP001617351">
    <property type="component" value="Unassembled WGS sequence"/>
</dbReference>
<reference evidence="2 3" key="1">
    <citation type="submission" date="2024-10" db="EMBL/GenBank/DDBJ databases">
        <title>The Natural Products Discovery Center: Release of the First 8490 Sequenced Strains for Exploring Actinobacteria Biosynthetic Diversity.</title>
        <authorList>
            <person name="Kalkreuter E."/>
            <person name="Kautsar S.A."/>
            <person name="Yang D."/>
            <person name="Bader C.D."/>
            <person name="Teijaro C.N."/>
            <person name="Fluegel L."/>
            <person name="Davis C.M."/>
            <person name="Simpson J.R."/>
            <person name="Lauterbach L."/>
            <person name="Steele A.D."/>
            <person name="Gui C."/>
            <person name="Meng S."/>
            <person name="Li G."/>
            <person name="Viehrig K."/>
            <person name="Ye F."/>
            <person name="Su P."/>
            <person name="Kiefer A.F."/>
            <person name="Nichols A."/>
            <person name="Cepeda A.J."/>
            <person name="Yan W."/>
            <person name="Fan B."/>
            <person name="Jiang Y."/>
            <person name="Adhikari A."/>
            <person name="Zheng C.-J."/>
            <person name="Schuster L."/>
            <person name="Cowan T.M."/>
            <person name="Smanski M.J."/>
            <person name="Chevrette M.G."/>
            <person name="De Carvalho L.P.S."/>
            <person name="Shen B."/>
        </authorList>
    </citation>
    <scope>NUCLEOTIDE SEQUENCE [LARGE SCALE GENOMIC DNA]</scope>
    <source>
        <strain evidence="2 3">NPDC087220</strain>
    </source>
</reference>
<evidence type="ECO:0000313" key="2">
    <source>
        <dbReference type="EMBL" id="MFJ2822536.1"/>
    </source>
</evidence>
<dbReference type="RefSeq" id="WP_402381181.1">
    <property type="nucleotide sequence ID" value="NZ_JBIUYY010000006.1"/>
</dbReference>
<gene>
    <name evidence="2" type="ORF">ACIO7M_15675</name>
</gene>
<dbReference type="Gene3D" id="1.10.260.40">
    <property type="entry name" value="lambda repressor-like DNA-binding domains"/>
    <property type="match status" value="2"/>
</dbReference>
<name>A0ABW8EK21_STRT5</name>
<feature type="region of interest" description="Disordered" evidence="1">
    <location>
        <begin position="339"/>
        <end position="366"/>
    </location>
</feature>
<dbReference type="InterPro" id="IPR010982">
    <property type="entry name" value="Lambda_DNA-bd_dom_sf"/>
</dbReference>
<evidence type="ECO:0000256" key="1">
    <source>
        <dbReference type="SAM" id="MobiDB-lite"/>
    </source>
</evidence>